<evidence type="ECO:0000256" key="1">
    <source>
        <dbReference type="SAM" id="Phobius"/>
    </source>
</evidence>
<evidence type="ECO:0008006" key="4">
    <source>
        <dbReference type="Google" id="ProtNLM"/>
    </source>
</evidence>
<keyword evidence="3" id="KW-1185">Reference proteome</keyword>
<feature type="transmembrane region" description="Helical" evidence="1">
    <location>
        <begin position="65"/>
        <end position="83"/>
    </location>
</feature>
<organism evidence="2 3">
    <name type="scientific">Ancylostoma ceylanicum</name>
    <dbReference type="NCBI Taxonomy" id="53326"/>
    <lineage>
        <taxon>Eukaryota</taxon>
        <taxon>Metazoa</taxon>
        <taxon>Ecdysozoa</taxon>
        <taxon>Nematoda</taxon>
        <taxon>Chromadorea</taxon>
        <taxon>Rhabditida</taxon>
        <taxon>Rhabditina</taxon>
        <taxon>Rhabditomorpha</taxon>
        <taxon>Strongyloidea</taxon>
        <taxon>Ancylostomatidae</taxon>
        <taxon>Ancylostomatinae</taxon>
        <taxon>Ancylostoma</taxon>
    </lineage>
</organism>
<dbReference type="InterPro" id="IPR019425">
    <property type="entry name" value="7TM_GPCR_serpentine_rcpt_Srt"/>
</dbReference>
<gene>
    <name evidence="2" type="primary">Acey_s0543.g3224</name>
    <name evidence="2" type="ORF">Y032_0543g3224</name>
</gene>
<feature type="transmembrane region" description="Helical" evidence="1">
    <location>
        <begin position="178"/>
        <end position="201"/>
    </location>
</feature>
<feature type="transmembrane region" description="Helical" evidence="1">
    <location>
        <begin position="134"/>
        <end position="158"/>
    </location>
</feature>
<dbReference type="PANTHER" id="PTHR23021:SF18">
    <property type="entry name" value="SERPENTINE RECEPTOR, CLASS T"/>
    <property type="match status" value="1"/>
</dbReference>
<feature type="transmembrane region" description="Helical" evidence="1">
    <location>
        <begin position="103"/>
        <end position="122"/>
    </location>
</feature>
<reference evidence="3" key="1">
    <citation type="journal article" date="2015" name="Nat. Genet.">
        <title>The genome and transcriptome of the zoonotic hookworm Ancylostoma ceylanicum identify infection-specific gene families.</title>
        <authorList>
            <person name="Schwarz E.M."/>
            <person name="Hu Y."/>
            <person name="Antoshechkin I."/>
            <person name="Miller M.M."/>
            <person name="Sternberg P.W."/>
            <person name="Aroian R.V."/>
        </authorList>
    </citation>
    <scope>NUCLEOTIDE SEQUENCE</scope>
    <source>
        <strain evidence="3">HY135</strain>
    </source>
</reference>
<dbReference type="Gene3D" id="1.20.1070.10">
    <property type="entry name" value="Rhodopsin 7-helix transmembrane proteins"/>
    <property type="match status" value="1"/>
</dbReference>
<dbReference type="EMBL" id="JARK01000143">
    <property type="protein sequence ID" value="EYC42104.1"/>
    <property type="molecule type" value="Genomic_DNA"/>
</dbReference>
<feature type="transmembrane region" description="Helical" evidence="1">
    <location>
        <begin position="222"/>
        <end position="241"/>
    </location>
</feature>
<dbReference type="PANTHER" id="PTHR23021">
    <property type="entry name" value="SERPENTINE RECEPTOR, CLASS T"/>
    <property type="match status" value="1"/>
</dbReference>
<keyword evidence="1" id="KW-1133">Transmembrane helix</keyword>
<evidence type="ECO:0000313" key="3">
    <source>
        <dbReference type="Proteomes" id="UP000024635"/>
    </source>
</evidence>
<feature type="transmembrane region" description="Helical" evidence="1">
    <location>
        <begin position="20"/>
        <end position="44"/>
    </location>
</feature>
<dbReference type="SUPFAM" id="SSF81321">
    <property type="entry name" value="Family A G protein-coupled receptor-like"/>
    <property type="match status" value="1"/>
</dbReference>
<keyword evidence="1" id="KW-0812">Transmembrane</keyword>
<proteinExistence type="predicted"/>
<comment type="caution">
    <text evidence="2">The sequence shown here is derived from an EMBL/GenBank/DDBJ whole genome shotgun (WGS) entry which is preliminary data.</text>
</comment>
<feature type="transmembrane region" description="Helical" evidence="1">
    <location>
        <begin position="253"/>
        <end position="277"/>
    </location>
</feature>
<dbReference type="AlphaFoldDB" id="A0A016WQN4"/>
<keyword evidence="1" id="KW-0472">Membrane</keyword>
<accession>A0A016WQN4</accession>
<dbReference type="OrthoDB" id="5833348at2759"/>
<evidence type="ECO:0000313" key="2">
    <source>
        <dbReference type="EMBL" id="EYC42104.1"/>
    </source>
</evidence>
<protein>
    <recommendedName>
        <fullName evidence="4">G-protein coupled receptors family 1 profile domain-containing protein</fullName>
    </recommendedName>
</protein>
<name>A0A016WQN4_9BILA</name>
<sequence>MAEQTGARPYLFTISDDPEAIRIGIIYISLSFFMIPFYCIFNWVMWTDKEIKRVLMYQLMNHINLIDFGQLLCHFVSGFFPIFPEITQRSRFLSSFVGATVNSLWQAMFPYCCVLSISRILIIKKKMDPNHLNWPLWGILVFGWLFTITVWLWSWLGMAFVFGHIGWTFDFTKWSSKYLQIIEIAWCWPAIVICYLMYVGIIIHLLISKRQAGASKSRKQEILIFCQATFLNGWMFGLMAAWHNASWLGLTKNYHQCIINCVWILFSYLNPILLIVLNKTIRGKIFAFVLPGHFSNKVFSVISRRSTGTF</sequence>
<dbReference type="Proteomes" id="UP000024635">
    <property type="component" value="Unassembled WGS sequence"/>
</dbReference>